<protein>
    <recommendedName>
        <fullName evidence="3">Helix-turn-helix protein</fullName>
    </recommendedName>
</protein>
<dbReference type="EMBL" id="CP146256">
    <property type="protein sequence ID" value="XAH73158.1"/>
    <property type="molecule type" value="Genomic_DNA"/>
</dbReference>
<accession>A0ABZ3ESG2</accession>
<organism evidence="1 2">
    <name type="scientific">Kineothrix sedimenti</name>
    <dbReference type="NCBI Taxonomy" id="3123317"/>
    <lineage>
        <taxon>Bacteria</taxon>
        <taxon>Bacillati</taxon>
        <taxon>Bacillota</taxon>
        <taxon>Clostridia</taxon>
        <taxon>Lachnospirales</taxon>
        <taxon>Lachnospiraceae</taxon>
        <taxon>Kineothrix</taxon>
    </lineage>
</organism>
<reference evidence="1 2" key="1">
    <citation type="submission" date="2024-02" db="EMBL/GenBank/DDBJ databases">
        <title>Bacterial strain from lacustrine sediment.</title>
        <authorList>
            <person name="Petit C."/>
            <person name="Fadhlaoui K."/>
        </authorList>
    </citation>
    <scope>NUCLEOTIDE SEQUENCE [LARGE SCALE GENOMIC DNA]</scope>
    <source>
        <strain evidence="1 2">IPX-CK</strain>
    </source>
</reference>
<evidence type="ECO:0000313" key="1">
    <source>
        <dbReference type="EMBL" id="XAH73158.1"/>
    </source>
</evidence>
<dbReference type="Proteomes" id="UP001451571">
    <property type="component" value="Chromosome"/>
</dbReference>
<dbReference type="Gene3D" id="1.10.10.60">
    <property type="entry name" value="Homeodomain-like"/>
    <property type="match status" value="2"/>
</dbReference>
<keyword evidence="2" id="KW-1185">Reference proteome</keyword>
<evidence type="ECO:0008006" key="3">
    <source>
        <dbReference type="Google" id="ProtNLM"/>
    </source>
</evidence>
<sequence>MRKSTEQKLKDMRAMYESGMSIKEIADKMGYMPGTVQTMLSKTGLSREKFAMDHITDLVKMREDGMTLAEISEKTGFCISTICKNLNKAGCRKNVMHDVRPSEPIIDESKLIYAKPRKAPERMVEGGKRYVDVLDSLYDTPDIMSL</sequence>
<name>A0ABZ3ESG2_9FIRM</name>
<gene>
    <name evidence="1" type="ORF">V6984_16840</name>
</gene>
<dbReference type="RefSeq" id="WP_342756765.1">
    <property type="nucleotide sequence ID" value="NZ_CP146256.1"/>
</dbReference>
<proteinExistence type="predicted"/>
<evidence type="ECO:0000313" key="2">
    <source>
        <dbReference type="Proteomes" id="UP001451571"/>
    </source>
</evidence>